<dbReference type="InterPro" id="IPR050482">
    <property type="entry name" value="Sensor_HK_TwoCompSys"/>
</dbReference>
<dbReference type="Gene3D" id="3.30.565.10">
    <property type="entry name" value="Histidine kinase-like ATPase, C-terminal domain"/>
    <property type="match status" value="1"/>
</dbReference>
<feature type="transmembrane region" description="Helical" evidence="4">
    <location>
        <begin position="67"/>
        <end position="87"/>
    </location>
</feature>
<keyword evidence="4" id="KW-0472">Membrane</keyword>
<dbReference type="InterPro" id="IPR036890">
    <property type="entry name" value="HATPase_C_sf"/>
</dbReference>
<sequence length="398" mass="41330">MMLVTVARDEFGGPGWEIPPGSAASARSPIAMLRSRGAVRWYAGAALSLIWLVTVVPDIVAAASGPLGGALAISLVVLFAVAFLAATPMSWALPRRSRALPALGLFALSFALFPWLGWGIRGVWTYVGVTIGMAVLPLRLTWILLLALGGVAALAGAQLEGWTEDVLWVPAIIVSISAMMAAFARNIAAMNALRATRDQMAEMAVERERSRVARDLHDILGHSLTVITVKTELAGRLIDVDPGRARAEIAEVEALARGALVDVRATVAGYRGVSVAGELAAARVALDAAGIDAALPGSTEALPAATRELAGWVVREGVTNVIRHAHATRCRIELTPRTVSVEDDGVGLSGADSGSGRDAGADAGGAGLIGLRERVESAGGRLTVGRSELGGLRLKVTL</sequence>
<dbReference type="Proteomes" id="UP000740605">
    <property type="component" value="Unassembled WGS sequence"/>
</dbReference>
<keyword evidence="2 7" id="KW-0418">Kinase</keyword>
<proteinExistence type="predicted"/>
<feature type="transmembrane region" description="Helical" evidence="4">
    <location>
        <begin position="140"/>
        <end position="159"/>
    </location>
</feature>
<evidence type="ECO:0000313" key="7">
    <source>
        <dbReference type="EMBL" id="MBT8797720.1"/>
    </source>
</evidence>
<gene>
    <name evidence="7" type="ORF">J0P97_06495</name>
</gene>
<evidence type="ECO:0000259" key="6">
    <source>
        <dbReference type="Pfam" id="PF07730"/>
    </source>
</evidence>
<dbReference type="Pfam" id="PF02518">
    <property type="entry name" value="HATPase_c"/>
    <property type="match status" value="1"/>
</dbReference>
<dbReference type="Pfam" id="PF07730">
    <property type="entry name" value="HisKA_3"/>
    <property type="match status" value="1"/>
</dbReference>
<dbReference type="SUPFAM" id="SSF55874">
    <property type="entry name" value="ATPase domain of HSP90 chaperone/DNA topoisomerase II/histidine kinase"/>
    <property type="match status" value="1"/>
</dbReference>
<feature type="transmembrane region" description="Helical" evidence="4">
    <location>
        <begin position="166"/>
        <end position="184"/>
    </location>
</feature>
<comment type="caution">
    <text evidence="7">The sequence shown here is derived from an EMBL/GenBank/DDBJ whole genome shotgun (WGS) entry which is preliminary data.</text>
</comment>
<dbReference type="CDD" id="cd16917">
    <property type="entry name" value="HATPase_UhpB-NarQ-NarX-like"/>
    <property type="match status" value="1"/>
</dbReference>
<keyword evidence="1" id="KW-0808">Transferase</keyword>
<feature type="domain" description="Signal transduction histidine kinase subgroup 3 dimerisation and phosphoacceptor" evidence="6">
    <location>
        <begin position="208"/>
        <end position="271"/>
    </location>
</feature>
<reference evidence="7 8" key="1">
    <citation type="submission" date="2021-03" db="EMBL/GenBank/DDBJ databases">
        <title>Microbacterium pauli sp. nov., isolated from microfiltered milk.</title>
        <authorList>
            <person name="Bellassi P."/>
            <person name="Fontana A."/>
            <person name="Callegari M.L."/>
            <person name="Lorenzo M."/>
            <person name="Cappa F."/>
        </authorList>
    </citation>
    <scope>NUCLEOTIDE SEQUENCE [LARGE SCALE GENOMIC DNA]</scope>
    <source>
        <strain evidence="7 8">DSM 18909</strain>
    </source>
</reference>
<keyword evidence="3" id="KW-0902">Two-component regulatory system</keyword>
<feature type="transmembrane region" description="Helical" evidence="4">
    <location>
        <begin position="99"/>
        <end position="120"/>
    </location>
</feature>
<protein>
    <submittedName>
        <fullName evidence="7">Sensor histidine kinase</fullName>
    </submittedName>
</protein>
<dbReference type="InterPro" id="IPR003594">
    <property type="entry name" value="HATPase_dom"/>
</dbReference>
<dbReference type="PANTHER" id="PTHR24421">
    <property type="entry name" value="NITRATE/NITRITE SENSOR PROTEIN NARX-RELATED"/>
    <property type="match status" value="1"/>
</dbReference>
<evidence type="ECO:0000256" key="1">
    <source>
        <dbReference type="ARBA" id="ARBA00022679"/>
    </source>
</evidence>
<name>A0ABS5XT62_9MICO</name>
<evidence type="ECO:0000256" key="4">
    <source>
        <dbReference type="SAM" id="Phobius"/>
    </source>
</evidence>
<keyword evidence="4" id="KW-0812">Transmembrane</keyword>
<organism evidence="7 8">
    <name type="scientific">Microbacterium flavum</name>
    <dbReference type="NCBI Taxonomy" id="415216"/>
    <lineage>
        <taxon>Bacteria</taxon>
        <taxon>Bacillati</taxon>
        <taxon>Actinomycetota</taxon>
        <taxon>Actinomycetes</taxon>
        <taxon>Micrococcales</taxon>
        <taxon>Microbacteriaceae</taxon>
        <taxon>Microbacterium</taxon>
    </lineage>
</organism>
<evidence type="ECO:0000259" key="5">
    <source>
        <dbReference type="Pfam" id="PF02518"/>
    </source>
</evidence>
<dbReference type="EMBL" id="JAFLHG010000005">
    <property type="protein sequence ID" value="MBT8797720.1"/>
    <property type="molecule type" value="Genomic_DNA"/>
</dbReference>
<evidence type="ECO:0000256" key="3">
    <source>
        <dbReference type="ARBA" id="ARBA00023012"/>
    </source>
</evidence>
<accession>A0ABS5XT62</accession>
<dbReference type="Gene3D" id="1.20.5.1930">
    <property type="match status" value="1"/>
</dbReference>
<dbReference type="PANTHER" id="PTHR24421:SF63">
    <property type="entry name" value="SENSOR HISTIDINE KINASE DESK"/>
    <property type="match status" value="1"/>
</dbReference>
<keyword evidence="8" id="KW-1185">Reference proteome</keyword>
<feature type="domain" description="Histidine kinase/HSP90-like ATPase" evidence="5">
    <location>
        <begin position="313"/>
        <end position="397"/>
    </location>
</feature>
<dbReference type="GO" id="GO:0016301">
    <property type="term" value="F:kinase activity"/>
    <property type="evidence" value="ECO:0007669"/>
    <property type="project" value="UniProtKB-KW"/>
</dbReference>
<feature type="transmembrane region" description="Helical" evidence="4">
    <location>
        <begin position="41"/>
        <end position="61"/>
    </location>
</feature>
<dbReference type="InterPro" id="IPR011712">
    <property type="entry name" value="Sig_transdc_His_kin_sub3_dim/P"/>
</dbReference>
<evidence type="ECO:0000256" key="2">
    <source>
        <dbReference type="ARBA" id="ARBA00022777"/>
    </source>
</evidence>
<evidence type="ECO:0000313" key="8">
    <source>
        <dbReference type="Proteomes" id="UP000740605"/>
    </source>
</evidence>
<keyword evidence="4" id="KW-1133">Transmembrane helix</keyword>